<gene>
    <name evidence="8" type="ORF">J5V16_04835</name>
</gene>
<dbReference type="InterPro" id="IPR017583">
    <property type="entry name" value="Tagatose/fructose_Pkinase"/>
</dbReference>
<keyword evidence="2 6" id="KW-0808">Transferase</keyword>
<evidence type="ECO:0000313" key="8">
    <source>
        <dbReference type="EMBL" id="MBO3732139.1"/>
    </source>
</evidence>
<proteinExistence type="inferred from homology"/>
<evidence type="ECO:0000256" key="2">
    <source>
        <dbReference type="ARBA" id="ARBA00022679"/>
    </source>
</evidence>
<evidence type="ECO:0000256" key="4">
    <source>
        <dbReference type="ARBA" id="ARBA00022777"/>
    </source>
</evidence>
<evidence type="ECO:0000256" key="1">
    <source>
        <dbReference type="ARBA" id="ARBA00010688"/>
    </source>
</evidence>
<evidence type="ECO:0000256" key="5">
    <source>
        <dbReference type="ARBA" id="ARBA00022840"/>
    </source>
</evidence>
<dbReference type="PROSITE" id="PS00584">
    <property type="entry name" value="PFKB_KINASES_2"/>
    <property type="match status" value="1"/>
</dbReference>
<comment type="caution">
    <text evidence="8">The sequence shown here is derived from an EMBL/GenBank/DDBJ whole genome shotgun (WGS) entry which is preliminary data.</text>
</comment>
<keyword evidence="3" id="KW-0547">Nucleotide-binding</keyword>
<keyword evidence="9" id="KW-1185">Reference proteome</keyword>
<name>A0ABS3U051_9ACTN</name>
<dbReference type="InterPro" id="IPR011611">
    <property type="entry name" value="PfkB_dom"/>
</dbReference>
<dbReference type="PIRSF" id="PIRSF000535">
    <property type="entry name" value="1PFK/6PFK/LacC"/>
    <property type="match status" value="1"/>
</dbReference>
<dbReference type="Proteomes" id="UP000681341">
    <property type="component" value="Unassembled WGS sequence"/>
</dbReference>
<dbReference type="Pfam" id="PF00294">
    <property type="entry name" value="PfkB"/>
    <property type="match status" value="1"/>
</dbReference>
<dbReference type="Gene3D" id="3.40.1190.20">
    <property type="match status" value="1"/>
</dbReference>
<dbReference type="SUPFAM" id="SSF53613">
    <property type="entry name" value="Ribokinase-like"/>
    <property type="match status" value="1"/>
</dbReference>
<sequence>MIVTVTANPSLDRTIEVDRLRRGEVQRAVGDRVDPGGKGVNVSRALVANGHATRAVLISGGHAGTELLDLLAEAGVPIIEVPVSQGVRSNLTLAEADGTVTKLNEAGPVLRAEEIEELLDAAIAAPPNYALQTPSSSIDRPTAWIAGCGSLPPGVGADFYALLVDRARETGAATVIDTSGAALEACLASRPDLVKPNLEELAEAAHTPITTLGDAVAAAEALREAGAGAVLASLGAEGAILVDDAGVWHARAPLAGPVASTVGAGDAALAGFLAAGGHGPDALAAAVAWGTAAVALPGSVMPGPKDIDLSAVQVVRDPDADHVLSSPEAS</sequence>
<dbReference type="RefSeq" id="WP_208494927.1">
    <property type="nucleotide sequence ID" value="NZ_JAGFNP010000002.1"/>
</dbReference>
<evidence type="ECO:0000256" key="6">
    <source>
        <dbReference type="PIRNR" id="PIRNR000535"/>
    </source>
</evidence>
<accession>A0ABS3U051</accession>
<organism evidence="8 9">
    <name type="scientific">Glycomyces niveus</name>
    <dbReference type="NCBI Taxonomy" id="2820287"/>
    <lineage>
        <taxon>Bacteria</taxon>
        <taxon>Bacillati</taxon>
        <taxon>Actinomycetota</taxon>
        <taxon>Actinomycetes</taxon>
        <taxon>Glycomycetales</taxon>
        <taxon>Glycomycetaceae</taxon>
        <taxon>Glycomyces</taxon>
    </lineage>
</organism>
<evidence type="ECO:0000313" key="9">
    <source>
        <dbReference type="Proteomes" id="UP000681341"/>
    </source>
</evidence>
<keyword evidence="4" id="KW-0418">Kinase</keyword>
<keyword evidence="5" id="KW-0067">ATP-binding</keyword>
<dbReference type="EMBL" id="JAGFNP010000002">
    <property type="protein sequence ID" value="MBO3732139.1"/>
    <property type="molecule type" value="Genomic_DNA"/>
</dbReference>
<evidence type="ECO:0000259" key="7">
    <source>
        <dbReference type="Pfam" id="PF00294"/>
    </source>
</evidence>
<dbReference type="NCBIfam" id="TIGR03168">
    <property type="entry name" value="1-PFK"/>
    <property type="match status" value="1"/>
</dbReference>
<evidence type="ECO:0000256" key="3">
    <source>
        <dbReference type="ARBA" id="ARBA00022741"/>
    </source>
</evidence>
<dbReference type="PANTHER" id="PTHR46566:SF5">
    <property type="entry name" value="1-PHOSPHOFRUCTOKINASE"/>
    <property type="match status" value="1"/>
</dbReference>
<reference evidence="8 9" key="1">
    <citation type="submission" date="2021-03" db="EMBL/GenBank/DDBJ databases">
        <title>Glycomyces sp. nov., a novel actinomycete isolated from soil.</title>
        <authorList>
            <person name="Yang X."/>
            <person name="Xu X."/>
        </authorList>
    </citation>
    <scope>NUCLEOTIDE SEQUENCE [LARGE SCALE GENOMIC DNA]</scope>
    <source>
        <strain evidence="8 9">NEAU-S30</strain>
    </source>
</reference>
<protein>
    <submittedName>
        <fullName evidence="8">1-phosphofructokinase family hexose kinase</fullName>
    </submittedName>
</protein>
<dbReference type="InterPro" id="IPR002173">
    <property type="entry name" value="Carboh/pur_kinase_PfkB_CS"/>
</dbReference>
<feature type="domain" description="Carbohydrate kinase PfkB" evidence="7">
    <location>
        <begin position="9"/>
        <end position="299"/>
    </location>
</feature>
<dbReference type="InterPro" id="IPR029056">
    <property type="entry name" value="Ribokinase-like"/>
</dbReference>
<dbReference type="PANTHER" id="PTHR46566">
    <property type="entry name" value="1-PHOSPHOFRUCTOKINASE-RELATED"/>
    <property type="match status" value="1"/>
</dbReference>
<comment type="similarity">
    <text evidence="1">Belongs to the carbohydrate kinase PfkB family.</text>
</comment>
<dbReference type="CDD" id="cd01164">
    <property type="entry name" value="FruK_PfkB_like"/>
    <property type="match status" value="1"/>
</dbReference>